<gene>
    <name evidence="3" type="ORF">DWB85_01875</name>
</gene>
<dbReference type="InterPro" id="IPR011009">
    <property type="entry name" value="Kinase-like_dom_sf"/>
</dbReference>
<evidence type="ECO:0000313" key="4">
    <source>
        <dbReference type="Proteomes" id="UP000265509"/>
    </source>
</evidence>
<accession>A0A3L7E1B2</accession>
<dbReference type="AlphaFoldDB" id="A0A3L7E1B2"/>
<keyword evidence="2" id="KW-0808">Transferase</keyword>
<dbReference type="Gene3D" id="3.30.200.20">
    <property type="entry name" value="Phosphorylase Kinase, domain 1"/>
    <property type="match status" value="1"/>
</dbReference>
<keyword evidence="2 3" id="KW-0418">Kinase</keyword>
<dbReference type="RefSeq" id="WP_117952504.1">
    <property type="nucleotide sequence ID" value="NZ_QRAN01000002.1"/>
</dbReference>
<dbReference type="PIRSF" id="PIRSF006221">
    <property type="entry name" value="Ketosamine-3-kinase"/>
    <property type="match status" value="1"/>
</dbReference>
<comment type="caution">
    <text evidence="3">The sequence shown here is derived from an EMBL/GenBank/DDBJ whole genome shotgun (WGS) entry which is preliminary data.</text>
</comment>
<dbReference type="InterPro" id="IPR016477">
    <property type="entry name" value="Fructo-/Ketosamine-3-kinase"/>
</dbReference>
<dbReference type="PANTHER" id="PTHR12149">
    <property type="entry name" value="FRUCTOSAMINE 3 KINASE-RELATED PROTEIN"/>
    <property type="match status" value="1"/>
</dbReference>
<protein>
    <submittedName>
        <fullName evidence="3">Fructosamine kinase family protein</fullName>
    </submittedName>
</protein>
<name>A0A3L7E1B2_9GAMM</name>
<dbReference type="Pfam" id="PF03881">
    <property type="entry name" value="Fructosamin_kin"/>
    <property type="match status" value="1"/>
</dbReference>
<dbReference type="SUPFAM" id="SSF56112">
    <property type="entry name" value="Protein kinase-like (PK-like)"/>
    <property type="match status" value="1"/>
</dbReference>
<reference evidence="3 4" key="1">
    <citation type="submission" date="2018-07" db="EMBL/GenBank/DDBJ databases">
        <title>Halioglobus sp. genome submission.</title>
        <authorList>
            <person name="Ye M.-Q."/>
            <person name="Du Z.-J."/>
        </authorList>
    </citation>
    <scope>NUCLEOTIDE SEQUENCE [LARGE SCALE GENOMIC DNA]</scope>
    <source>
        <strain evidence="3 4">U0301</strain>
    </source>
</reference>
<organism evidence="3 4">
    <name type="scientific">Seongchinamella sediminis</name>
    <dbReference type="NCBI Taxonomy" id="2283635"/>
    <lineage>
        <taxon>Bacteria</taxon>
        <taxon>Pseudomonadati</taxon>
        <taxon>Pseudomonadota</taxon>
        <taxon>Gammaproteobacteria</taxon>
        <taxon>Cellvibrionales</taxon>
        <taxon>Halieaceae</taxon>
        <taxon>Seongchinamella</taxon>
    </lineage>
</organism>
<keyword evidence="4" id="KW-1185">Reference proteome</keyword>
<dbReference type="Proteomes" id="UP000265509">
    <property type="component" value="Unassembled WGS sequence"/>
</dbReference>
<dbReference type="PANTHER" id="PTHR12149:SF8">
    <property type="entry name" value="PROTEIN-RIBULOSAMINE 3-KINASE"/>
    <property type="match status" value="1"/>
</dbReference>
<evidence type="ECO:0000256" key="1">
    <source>
        <dbReference type="ARBA" id="ARBA00009460"/>
    </source>
</evidence>
<sequence>MDWQEVEKDLSGALGEPFRVVAARPVGGGCINTAFLLQGSSVSLFLKRNRRELQPMFEAEAAGLEEIRRSATLRAPRPIATGTDARGSWLALEPVEFGPPSPATAARLGEQLAAMHRCTATAFGWQRDNYIGATEQANPWTESWVDFFARQRLGAQLELAARNGADGRLLAGGERLVARLPVFFRAYSPAPSLLHGDLWGGNWASDPQGEPVIYDPAVYFGDRETDLAMTELFGGFDDRFYQSYRDCWDIDPGYTSRKVLYQLYHVLNHFNLFGGGYASQARDMIARLNAEAG</sequence>
<dbReference type="GO" id="GO:0016301">
    <property type="term" value="F:kinase activity"/>
    <property type="evidence" value="ECO:0007669"/>
    <property type="project" value="UniProtKB-UniRule"/>
</dbReference>
<dbReference type="OrthoDB" id="5291879at2"/>
<proteinExistence type="inferred from homology"/>
<dbReference type="Gene3D" id="3.90.1200.10">
    <property type="match status" value="1"/>
</dbReference>
<evidence type="ECO:0000313" key="3">
    <source>
        <dbReference type="EMBL" id="RLQ23326.1"/>
    </source>
</evidence>
<dbReference type="EMBL" id="QRAN01000002">
    <property type="protein sequence ID" value="RLQ23326.1"/>
    <property type="molecule type" value="Genomic_DNA"/>
</dbReference>
<comment type="similarity">
    <text evidence="1 2">Belongs to the fructosamine kinase family.</text>
</comment>
<evidence type="ECO:0000256" key="2">
    <source>
        <dbReference type="PIRNR" id="PIRNR006221"/>
    </source>
</evidence>